<evidence type="ECO:0000256" key="2">
    <source>
        <dbReference type="SAM" id="MobiDB-lite"/>
    </source>
</evidence>
<feature type="compositionally biased region" description="Polar residues" evidence="2">
    <location>
        <begin position="554"/>
        <end position="565"/>
    </location>
</feature>
<dbReference type="GO" id="GO:0003700">
    <property type="term" value="F:DNA-binding transcription factor activity"/>
    <property type="evidence" value="ECO:0007669"/>
    <property type="project" value="InterPro"/>
</dbReference>
<evidence type="ECO:0000313" key="5">
    <source>
        <dbReference type="Proteomes" id="UP000595662"/>
    </source>
</evidence>
<sequence length="710" mass="78918">MASASPASVRFQEDESQWPYSSRPTKRHKRTSGAGASGPSPREIGFMRESQNDGSATFLGSSSGIHFIRHVYNAFTRRSADLDQTRARDRSSVPGEDDRLQQIPGSIQSSDELWAKEELNYAPNASVAFDDLVEWTRSYFENWHPIFPCLHAPTVLKTMETVSQKGIESVNQLELMILRSILSISLGDDRQKTVRSSKINPVPSVLVFRSIQHVMQDVQSLLEKPTSLPLLQAAFTAQLALASLLRLNAASRVGGVITRTAFHLGLHRCPRRFSCFSSEEANIRCRLFWSIYSLERYLSQALGIPLSIRDDDIDVCYPDAERHLSNFKVRDDCRLRLLGHLAKFARIRGLIVELRNKSILHSRVSQIEAAHVTGELAQWWNEVYDDVNPIYEPTETGRDQGPILQPYHRLLLMILRHEATISLNRPLLASENPSADYKNALQTCIGSSRSILAALRKHMSSEPASPLSWPCFTWSAWMACLILMYAAWNEEFPVLTALKYARMGIAILENLSLRGSSWPETCIEAIKGMQSAFKTQTSSGHQPKPTATFHGRGRSSQPNSQATPSTDRRISRMLPAQNENNEISETGLTPIRSQALAPNGCQGRPASTEIRPLQASIRSPAQGLGPAENYDSAVFSPSSNFGNFAEALDPAENYLSGQSSAGLIFGNMADRNSAFNPSFAGQDSLLFSSSMLMNDSWSVADGPWMIHNNF</sequence>
<evidence type="ECO:0000313" key="4">
    <source>
        <dbReference type="EMBL" id="QQK44544.1"/>
    </source>
</evidence>
<feature type="compositionally biased region" description="Basic and acidic residues" evidence="2">
    <location>
        <begin position="83"/>
        <end position="100"/>
    </location>
</feature>
<reference evidence="4 5" key="1">
    <citation type="submission" date="2020-08" db="EMBL/GenBank/DDBJ databases">
        <title>The completed genome sequence of the pathogenic ascomycete fungus Penicillium digitatum.</title>
        <authorList>
            <person name="Wang M."/>
        </authorList>
    </citation>
    <scope>NUCLEOTIDE SEQUENCE [LARGE SCALE GENOMIC DNA]</scope>
    <source>
        <strain evidence="4 5">PdW03</strain>
    </source>
</reference>
<gene>
    <name evidence="4" type="ORF">Pdw03_8445</name>
</gene>
<dbReference type="InterPro" id="IPR050987">
    <property type="entry name" value="AtrR-like"/>
</dbReference>
<dbReference type="KEGG" id="pdp:PDIP_63580"/>
<feature type="region of interest" description="Disordered" evidence="2">
    <location>
        <begin position="1"/>
        <end position="47"/>
    </location>
</feature>
<feature type="region of interest" description="Disordered" evidence="2">
    <location>
        <begin position="533"/>
        <end position="569"/>
    </location>
</feature>
<organism evidence="4 5">
    <name type="scientific">Penicillium digitatum</name>
    <name type="common">Green mold</name>
    <dbReference type="NCBI Taxonomy" id="36651"/>
    <lineage>
        <taxon>Eukaryota</taxon>
        <taxon>Fungi</taxon>
        <taxon>Dikarya</taxon>
        <taxon>Ascomycota</taxon>
        <taxon>Pezizomycotina</taxon>
        <taxon>Eurotiomycetes</taxon>
        <taxon>Eurotiomycetidae</taxon>
        <taxon>Eurotiales</taxon>
        <taxon>Aspergillaceae</taxon>
        <taxon>Penicillium</taxon>
    </lineage>
</organism>
<dbReference type="EMBL" id="CP060776">
    <property type="protein sequence ID" value="QQK44544.1"/>
    <property type="molecule type" value="Genomic_DNA"/>
</dbReference>
<keyword evidence="1" id="KW-0539">Nucleus</keyword>
<evidence type="ECO:0000256" key="1">
    <source>
        <dbReference type="ARBA" id="ARBA00023242"/>
    </source>
</evidence>
<proteinExistence type="predicted"/>
<dbReference type="GO" id="GO:0003677">
    <property type="term" value="F:DNA binding"/>
    <property type="evidence" value="ECO:0007669"/>
    <property type="project" value="InterPro"/>
</dbReference>
<dbReference type="GeneID" id="26234674"/>
<dbReference type="RefSeq" id="XP_014533584.1">
    <property type="nucleotide sequence ID" value="XM_014678098.1"/>
</dbReference>
<dbReference type="OMA" id="MACLILM"/>
<dbReference type="Pfam" id="PF04082">
    <property type="entry name" value="Fungal_trans"/>
    <property type="match status" value="1"/>
</dbReference>
<dbReference type="InterPro" id="IPR007219">
    <property type="entry name" value="XnlR_reg_dom"/>
</dbReference>
<dbReference type="GO" id="GO:0008270">
    <property type="term" value="F:zinc ion binding"/>
    <property type="evidence" value="ECO:0007669"/>
    <property type="project" value="InterPro"/>
</dbReference>
<dbReference type="VEuPathDB" id="FungiDB:PDIP_63580"/>
<accession>A0A7T6XNV8</accession>
<dbReference type="PANTHER" id="PTHR46910:SF9">
    <property type="entry name" value="MISCELLANEOUS ZN(II)2CYS6 TRANSCRIPTION FACTOR (EUROFUNG)"/>
    <property type="match status" value="1"/>
</dbReference>
<dbReference type="CDD" id="cd12148">
    <property type="entry name" value="fungal_TF_MHR"/>
    <property type="match status" value="1"/>
</dbReference>
<dbReference type="GO" id="GO:0006351">
    <property type="term" value="P:DNA-templated transcription"/>
    <property type="evidence" value="ECO:0007669"/>
    <property type="project" value="InterPro"/>
</dbReference>
<feature type="region of interest" description="Disordered" evidence="2">
    <location>
        <begin position="83"/>
        <end position="102"/>
    </location>
</feature>
<dbReference type="Proteomes" id="UP000595662">
    <property type="component" value="Chromosome 3"/>
</dbReference>
<name>A0A7T6XNV8_PENDI</name>
<dbReference type="PANTHER" id="PTHR46910">
    <property type="entry name" value="TRANSCRIPTION FACTOR PDR1"/>
    <property type="match status" value="1"/>
</dbReference>
<dbReference type="SMART" id="SM00906">
    <property type="entry name" value="Fungal_trans"/>
    <property type="match status" value="1"/>
</dbReference>
<feature type="domain" description="Xylanolytic transcriptional activator regulatory" evidence="3">
    <location>
        <begin position="250"/>
        <end position="324"/>
    </location>
</feature>
<evidence type="ECO:0000259" key="3">
    <source>
        <dbReference type="SMART" id="SM00906"/>
    </source>
</evidence>
<protein>
    <submittedName>
        <fullName evidence="4">C6 transcription factor, putative</fullName>
    </submittedName>
</protein>
<dbReference type="AlphaFoldDB" id="A0A7T6XNV8"/>